<evidence type="ECO:0000259" key="1">
    <source>
        <dbReference type="Pfam" id="PF07075"/>
    </source>
</evidence>
<dbReference type="Pfam" id="PF07075">
    <property type="entry name" value="NamZ_N"/>
    <property type="match status" value="1"/>
</dbReference>
<comment type="caution">
    <text evidence="3">The sequence shown here is derived from an EMBL/GenBank/DDBJ whole genome shotgun (WGS) entry which is preliminary data.</text>
</comment>
<protein>
    <recommendedName>
        <fullName evidence="5">DUF1343 domain-containing protein</fullName>
    </recommendedName>
</protein>
<dbReference type="Gene3D" id="3.90.1150.140">
    <property type="match status" value="1"/>
</dbReference>
<dbReference type="PIRSF" id="PIRSF016719">
    <property type="entry name" value="UCP016719"/>
    <property type="match status" value="1"/>
</dbReference>
<dbReference type="PANTHER" id="PTHR42915">
    <property type="entry name" value="HYPOTHETICAL 460 KDA PROTEIN IN FEUA-SIGW INTERGENIC REGION [PRECURSOR]"/>
    <property type="match status" value="1"/>
</dbReference>
<evidence type="ECO:0000259" key="2">
    <source>
        <dbReference type="Pfam" id="PF20732"/>
    </source>
</evidence>
<evidence type="ECO:0000313" key="4">
    <source>
        <dbReference type="Proteomes" id="UP000609064"/>
    </source>
</evidence>
<dbReference type="Gene3D" id="3.40.50.12170">
    <property type="entry name" value="Uncharacterised protein PF07075, DUF1343"/>
    <property type="match status" value="1"/>
</dbReference>
<dbReference type="InterPro" id="IPR048503">
    <property type="entry name" value="NamZ_C"/>
</dbReference>
<feature type="domain" description="Peptidoglycan beta-N-acetylmuramidase NamZ N-terminal" evidence="1">
    <location>
        <begin position="5"/>
        <end position="205"/>
    </location>
</feature>
<dbReference type="PANTHER" id="PTHR42915:SF1">
    <property type="entry name" value="PEPTIDOGLYCAN BETA-N-ACETYLMURAMIDASE NAMZ"/>
    <property type="match status" value="1"/>
</dbReference>
<organism evidence="3 4">
    <name type="scientific">Emticicia aquatilis</name>
    <dbReference type="NCBI Taxonomy" id="1537369"/>
    <lineage>
        <taxon>Bacteria</taxon>
        <taxon>Pseudomonadati</taxon>
        <taxon>Bacteroidota</taxon>
        <taxon>Cytophagia</taxon>
        <taxon>Cytophagales</taxon>
        <taxon>Leadbetterellaceae</taxon>
        <taxon>Emticicia</taxon>
    </lineage>
</organism>
<dbReference type="Pfam" id="PF20732">
    <property type="entry name" value="NamZ_C"/>
    <property type="match status" value="1"/>
</dbReference>
<dbReference type="EMBL" id="BMKK01000006">
    <property type="protein sequence ID" value="GGD65941.1"/>
    <property type="molecule type" value="Genomic_DNA"/>
</dbReference>
<dbReference type="InterPro" id="IPR048502">
    <property type="entry name" value="NamZ_N"/>
</dbReference>
<feature type="domain" description="Peptidoglycan beta-N-acetylmuramidase NamZ C-terminal" evidence="2">
    <location>
        <begin position="210"/>
        <end position="370"/>
    </location>
</feature>
<accession>A0A916YXH1</accession>
<evidence type="ECO:0000313" key="3">
    <source>
        <dbReference type="EMBL" id="GGD65941.1"/>
    </source>
</evidence>
<reference evidence="3" key="1">
    <citation type="journal article" date="2014" name="Int. J. Syst. Evol. Microbiol.">
        <title>Complete genome sequence of Corynebacterium casei LMG S-19264T (=DSM 44701T), isolated from a smear-ripened cheese.</title>
        <authorList>
            <consortium name="US DOE Joint Genome Institute (JGI-PGF)"/>
            <person name="Walter F."/>
            <person name="Albersmeier A."/>
            <person name="Kalinowski J."/>
            <person name="Ruckert C."/>
        </authorList>
    </citation>
    <scope>NUCLEOTIDE SEQUENCE</scope>
    <source>
        <strain evidence="3">CGMCC 1.15958</strain>
    </source>
</reference>
<reference evidence="3" key="2">
    <citation type="submission" date="2020-09" db="EMBL/GenBank/DDBJ databases">
        <authorList>
            <person name="Sun Q."/>
            <person name="Zhou Y."/>
        </authorList>
    </citation>
    <scope>NUCLEOTIDE SEQUENCE</scope>
    <source>
        <strain evidence="3">CGMCC 1.15958</strain>
    </source>
</reference>
<dbReference type="Proteomes" id="UP000609064">
    <property type="component" value="Unassembled WGS sequence"/>
</dbReference>
<proteinExistence type="predicted"/>
<sequence>MQQLSLLCNQVSFDFVSQQYLFRILSEKKTLKRLFVPEHGLFGELQDQEKLDETNVYESLDLQGVEVVSLYQHNEKSLAPEVAHLTDLDAIVIDIQDVGCRYFTFTSTIFYLFESLVKHNLSPYIFVLNRPNPAGRQVEGTPISAKYASFIGLEGLPHRHGMSIAELCFYFQEKLNSKLNICVIEDYTDTTINPVSINPSPNIPNQITPLIYAGQCLFEGTTLSEGRGTTRPFEIIGSPDFSWQEISHVCDKINKDWSTKAVLRPLKFIPTFHKFTGEVCTGFQLHLLNDQNYHSLLHSLSIIRELAQIKEDLWRKGKYEFGSEKTAIELLVGDDDLLDFLYGKISLQIIQEKLQESESQWIDLRDRIHLVKNKALSS</sequence>
<dbReference type="AlphaFoldDB" id="A0A916YXH1"/>
<evidence type="ECO:0008006" key="5">
    <source>
        <dbReference type="Google" id="ProtNLM"/>
    </source>
</evidence>
<gene>
    <name evidence="3" type="ORF">GCM10011514_32480</name>
</gene>
<name>A0A916YXH1_9BACT</name>
<dbReference type="InterPro" id="IPR008302">
    <property type="entry name" value="NamZ"/>
</dbReference>
<dbReference type="GO" id="GO:0033922">
    <property type="term" value="F:peptidoglycan beta-N-acetylmuramidase activity"/>
    <property type="evidence" value="ECO:0007669"/>
    <property type="project" value="InterPro"/>
</dbReference>
<keyword evidence="4" id="KW-1185">Reference proteome</keyword>